<dbReference type="Proteomes" id="UP000542405">
    <property type="component" value="Unassembled WGS sequence"/>
</dbReference>
<name>A0A848N939_9BURK</name>
<dbReference type="EMBL" id="JABBZE010000019">
    <property type="protein sequence ID" value="NMU89048.1"/>
    <property type="molecule type" value="Genomic_DNA"/>
</dbReference>
<proteinExistence type="predicted"/>
<reference evidence="1 2" key="1">
    <citation type="submission" date="2020-04" db="EMBL/GenBank/DDBJ databases">
        <title>Achromobacter ruhlandii genome sequencing and assembly.</title>
        <authorList>
            <person name="Martins R.C.R."/>
            <person name="Perdigao-Neto L.V."/>
            <person name="Levin A.S.S."/>
            <person name="Costa S.F."/>
        </authorList>
    </citation>
    <scope>NUCLEOTIDE SEQUENCE [LARGE SCALE GENOMIC DNA]</scope>
    <source>
        <strain evidence="1 2">9035ralo</strain>
    </source>
</reference>
<dbReference type="AlphaFoldDB" id="A0A848N939"/>
<accession>A0A848N939</accession>
<gene>
    <name evidence="1" type="ORF">HGQ98_04020</name>
</gene>
<dbReference type="RefSeq" id="WP_169535907.1">
    <property type="nucleotide sequence ID" value="NZ_JABBZE010000019.1"/>
</dbReference>
<comment type="caution">
    <text evidence="1">The sequence shown here is derived from an EMBL/GenBank/DDBJ whole genome shotgun (WGS) entry which is preliminary data.</text>
</comment>
<protein>
    <submittedName>
        <fullName evidence="1">Uncharacterized protein</fullName>
    </submittedName>
</protein>
<evidence type="ECO:0000313" key="2">
    <source>
        <dbReference type="Proteomes" id="UP000542405"/>
    </source>
</evidence>
<evidence type="ECO:0000313" key="1">
    <source>
        <dbReference type="EMBL" id="NMU89048.1"/>
    </source>
</evidence>
<organism evidence="1 2">
    <name type="scientific">Achromobacter ruhlandii</name>
    <dbReference type="NCBI Taxonomy" id="72557"/>
    <lineage>
        <taxon>Bacteria</taxon>
        <taxon>Pseudomonadati</taxon>
        <taxon>Pseudomonadota</taxon>
        <taxon>Betaproteobacteria</taxon>
        <taxon>Burkholderiales</taxon>
        <taxon>Alcaligenaceae</taxon>
        <taxon>Achromobacter</taxon>
    </lineage>
</organism>
<sequence>MTNQNNAAQAANDNPVSDEYVNAIIQRHGYDSPESVIAQLHQWIGLHGGEDTVTLLMYEAHKALSKLRAPVADERAAFEAAMLKRYQNVERGQGSHGGYLDSRTGLAWRAWNDRAALASAPVTEDDEVQRIRDRGPAYPYTPNTAPPTPLASAPVADEQRLRRMLCVQYAGALAYMDDGEAQDARAMPIIDFLRDSLDEIERKMRLRASAPVAGEAVNADFLASWEAQRHAGNEWADMATNGIQWMRNVRDGISTPEKALECLASDLAHCRATQARAGITPPAAPQASAEPQQYTHAEVFGPMESAWNAALEEAANTLEGISDGHKAESDFNRAYAGAATCIRALKTQADKDGGQQRAVDVDLYGLAIECGAVISTDDLSWTFSYSAMRNFCIRAHAALSAPQAEQGEREDG</sequence>